<reference evidence="2 3" key="1">
    <citation type="submission" date="2015-01" db="EMBL/GenBank/DDBJ databases">
        <title>Evolution of Trichinella species and genotypes.</title>
        <authorList>
            <person name="Korhonen P.K."/>
            <person name="Edoardo P."/>
            <person name="Giuseppe L.R."/>
            <person name="Gasser R.B."/>
        </authorList>
    </citation>
    <scope>NUCLEOTIDE SEQUENCE [LARGE SCALE GENOMIC DNA]</scope>
    <source>
        <strain evidence="2">ISS417</strain>
    </source>
</reference>
<evidence type="ECO:0000313" key="2">
    <source>
        <dbReference type="EMBL" id="KRX42136.1"/>
    </source>
</evidence>
<organism evidence="2 3">
    <name type="scientific">Trichinella murrelli</name>
    <dbReference type="NCBI Taxonomy" id="144512"/>
    <lineage>
        <taxon>Eukaryota</taxon>
        <taxon>Metazoa</taxon>
        <taxon>Ecdysozoa</taxon>
        <taxon>Nematoda</taxon>
        <taxon>Enoplea</taxon>
        <taxon>Dorylaimia</taxon>
        <taxon>Trichinellida</taxon>
        <taxon>Trichinellidae</taxon>
        <taxon>Trichinella</taxon>
    </lineage>
</organism>
<dbReference type="AlphaFoldDB" id="A0A0V0TT33"/>
<protein>
    <submittedName>
        <fullName evidence="2">PiggyBac transposable element-derived protein 3</fullName>
    </submittedName>
</protein>
<proteinExistence type="predicted"/>
<comment type="caution">
    <text evidence="2">The sequence shown here is derived from an EMBL/GenBank/DDBJ whole genome shotgun (WGS) entry which is preliminary data.</text>
</comment>
<dbReference type="Pfam" id="PF13843">
    <property type="entry name" value="DDE_Tnp_1_7"/>
    <property type="match status" value="2"/>
</dbReference>
<feature type="domain" description="PiggyBac transposable element-derived protein" evidence="1">
    <location>
        <begin position="350"/>
        <end position="454"/>
    </location>
</feature>
<feature type="domain" description="PiggyBac transposable element-derived protein" evidence="1">
    <location>
        <begin position="2"/>
        <end position="205"/>
    </location>
</feature>
<dbReference type="STRING" id="144512.A0A0V0TT33"/>
<dbReference type="OrthoDB" id="6380630at2759"/>
<dbReference type="PANTHER" id="PTHR46599">
    <property type="entry name" value="PIGGYBAC TRANSPOSABLE ELEMENT-DERIVED PROTEIN 4"/>
    <property type="match status" value="1"/>
</dbReference>
<dbReference type="PANTHER" id="PTHR46599:SF6">
    <property type="entry name" value="DUAL SPECIFICITY PHOSPHATASE 26"/>
    <property type="match status" value="1"/>
</dbReference>
<evidence type="ECO:0000259" key="1">
    <source>
        <dbReference type="Pfam" id="PF13843"/>
    </source>
</evidence>
<evidence type="ECO:0000313" key="3">
    <source>
        <dbReference type="Proteomes" id="UP000055048"/>
    </source>
</evidence>
<dbReference type="EMBL" id="JYDJ01000152">
    <property type="protein sequence ID" value="KRX42136.1"/>
    <property type="molecule type" value="Genomic_DNA"/>
</dbReference>
<accession>A0A0V0TT33</accession>
<name>A0A0V0TT33_9BILA</name>
<sequence length="551" mass="63292">MYNPSENVTVDERLYPFKGRCQFRQYMPKKPAKYGIKFWVACCSKSNYAWKMQICTGKPSSEILKKNQGMRVVLDMVKGLKGHNVTCDNFFTSYALGAKLKKKNLTLAELKLNSSTFAFPENCTIISYLPKKNKNVLALSTMHNDNRVSDGKGSKPDIILHYKNTKGGVDNLDKMTSTHSCQRMTVRWPLVIFYNIIDVSAYNAYVLWTEKHPTWNAGRLHKRRLFLEELGKALVQPEMMRRKTLPTTAAAKSAVERLRKYAEQPSTSGITDTDTSGKKEPDVNCVLQGTTIQAYVSQYECKTNRASPMGQFDPEDKVRFGYKVWLLYDNGGYPYHMIIYQVILPDKELMKQNRGAFDFRSDGNVHVAKWYDNSIVRISSNFLTHRPLRNTQRRVKGQRIEVQMPNIVRSYNTGMGGVDLLDRLAAAYRPTIKSEKWYWPLFINAVNIATVAAWWIHCFVEERPLSHLELRRQVVLSLMQSERTATPRVASGFMSQLPDIRFDGINHIIGTGPQGRGKLCKRNTKNMCKTCNVRLHAERGKQCFEIYHCQK</sequence>
<dbReference type="InterPro" id="IPR029526">
    <property type="entry name" value="PGBD"/>
</dbReference>
<dbReference type="Proteomes" id="UP000055048">
    <property type="component" value="Unassembled WGS sequence"/>
</dbReference>
<gene>
    <name evidence="2" type="primary">PGBD3</name>
    <name evidence="2" type="ORF">T05_14356</name>
</gene>
<keyword evidence="3" id="KW-1185">Reference proteome</keyword>